<feature type="region of interest" description="Disordered" evidence="10">
    <location>
        <begin position="393"/>
        <end position="429"/>
    </location>
</feature>
<comment type="caution">
    <text evidence="13">The sequence shown here is derived from an EMBL/GenBank/DDBJ whole genome shotgun (WGS) entry which is preliminary data.</text>
</comment>
<evidence type="ECO:0008006" key="15">
    <source>
        <dbReference type="Google" id="ProtNLM"/>
    </source>
</evidence>
<keyword evidence="3" id="KW-0548">Nucleotidyltransferase</keyword>
<dbReference type="Proteomes" id="UP000469452">
    <property type="component" value="Unassembled WGS sequence"/>
</dbReference>
<feature type="domain" description="Reverse transcriptase" evidence="12">
    <location>
        <begin position="779"/>
        <end position="959"/>
    </location>
</feature>
<reference evidence="13 14" key="1">
    <citation type="submission" date="2019-06" db="EMBL/GenBank/DDBJ databases">
        <title>Genomics analysis of Aphanomyces spp. identifies a new class of oomycete effector associated with host adaptation.</title>
        <authorList>
            <person name="Gaulin E."/>
        </authorList>
    </citation>
    <scope>NUCLEOTIDE SEQUENCE [LARGE SCALE GENOMIC DNA]</scope>
    <source>
        <strain evidence="13 14">E</strain>
    </source>
</reference>
<dbReference type="GO" id="GO:0006508">
    <property type="term" value="P:proteolysis"/>
    <property type="evidence" value="ECO:0007669"/>
    <property type="project" value="UniProtKB-KW"/>
</dbReference>
<evidence type="ECO:0000256" key="4">
    <source>
        <dbReference type="ARBA" id="ARBA00022722"/>
    </source>
</evidence>
<keyword evidence="1" id="KW-0645">Protease</keyword>
<keyword evidence="4" id="KW-0540">Nuclease</keyword>
<evidence type="ECO:0000256" key="1">
    <source>
        <dbReference type="ARBA" id="ARBA00022670"/>
    </source>
</evidence>
<keyword evidence="8" id="KW-0695">RNA-directed DNA polymerase</keyword>
<dbReference type="AlphaFoldDB" id="A0A6A4Z9B8"/>
<dbReference type="PROSITE" id="PS50175">
    <property type="entry name" value="ASP_PROT_RETROV"/>
    <property type="match status" value="1"/>
</dbReference>
<dbReference type="SUPFAM" id="SSF56672">
    <property type="entry name" value="DNA/RNA polymerases"/>
    <property type="match status" value="1"/>
</dbReference>
<evidence type="ECO:0000259" key="11">
    <source>
        <dbReference type="PROSITE" id="PS50175"/>
    </source>
</evidence>
<dbReference type="InterPro" id="IPR043502">
    <property type="entry name" value="DNA/RNA_pol_sf"/>
</dbReference>
<accession>A0A6A4Z9B8</accession>
<dbReference type="PANTHER" id="PTHR33064:SF37">
    <property type="entry name" value="RIBONUCLEASE H"/>
    <property type="match status" value="1"/>
</dbReference>
<evidence type="ECO:0000313" key="13">
    <source>
        <dbReference type="EMBL" id="KAF0707154.1"/>
    </source>
</evidence>
<evidence type="ECO:0000256" key="6">
    <source>
        <dbReference type="ARBA" id="ARBA00022759"/>
    </source>
</evidence>
<organism evidence="13 14">
    <name type="scientific">Aphanomyces astaci</name>
    <name type="common">Crayfish plague agent</name>
    <dbReference type="NCBI Taxonomy" id="112090"/>
    <lineage>
        <taxon>Eukaryota</taxon>
        <taxon>Sar</taxon>
        <taxon>Stramenopiles</taxon>
        <taxon>Oomycota</taxon>
        <taxon>Saprolegniomycetes</taxon>
        <taxon>Saprolegniales</taxon>
        <taxon>Verrucalvaceae</taxon>
        <taxon>Aphanomyces</taxon>
    </lineage>
</organism>
<gene>
    <name evidence="13" type="ORF">AaE_013746</name>
</gene>
<feature type="domain" description="Peptidase A2" evidence="11">
    <location>
        <begin position="518"/>
        <end position="613"/>
    </location>
</feature>
<proteinExistence type="predicted"/>
<feature type="coiled-coil region" evidence="9">
    <location>
        <begin position="89"/>
        <end position="164"/>
    </location>
</feature>
<keyword evidence="2" id="KW-0808">Transferase</keyword>
<dbReference type="InterPro" id="IPR043128">
    <property type="entry name" value="Rev_trsase/Diguanyl_cyclase"/>
</dbReference>
<dbReference type="VEuPathDB" id="FungiDB:H257_19282"/>
<dbReference type="GO" id="GO:0003964">
    <property type="term" value="F:RNA-directed DNA polymerase activity"/>
    <property type="evidence" value="ECO:0007669"/>
    <property type="project" value="UniProtKB-KW"/>
</dbReference>
<dbReference type="Pfam" id="PF17917">
    <property type="entry name" value="RT_RNaseH"/>
    <property type="match status" value="1"/>
</dbReference>
<evidence type="ECO:0000259" key="12">
    <source>
        <dbReference type="PROSITE" id="PS50878"/>
    </source>
</evidence>
<evidence type="ECO:0000256" key="10">
    <source>
        <dbReference type="SAM" id="MobiDB-lite"/>
    </source>
</evidence>
<protein>
    <recommendedName>
        <fullName evidence="15">Reverse transcriptase</fullName>
    </recommendedName>
</protein>
<keyword evidence="6" id="KW-0255">Endonuclease</keyword>
<evidence type="ECO:0000256" key="5">
    <source>
        <dbReference type="ARBA" id="ARBA00022750"/>
    </source>
</evidence>
<dbReference type="InterPro" id="IPR000477">
    <property type="entry name" value="RT_dom"/>
</dbReference>
<keyword evidence="9" id="KW-0175">Coiled coil</keyword>
<dbReference type="CDD" id="cd01647">
    <property type="entry name" value="RT_LTR"/>
    <property type="match status" value="1"/>
</dbReference>
<evidence type="ECO:0000256" key="7">
    <source>
        <dbReference type="ARBA" id="ARBA00022801"/>
    </source>
</evidence>
<evidence type="ECO:0000256" key="2">
    <source>
        <dbReference type="ARBA" id="ARBA00022679"/>
    </source>
</evidence>
<evidence type="ECO:0000313" key="14">
    <source>
        <dbReference type="Proteomes" id="UP000469452"/>
    </source>
</evidence>
<dbReference type="VEuPathDB" id="FungiDB:H257_12046"/>
<dbReference type="Gene3D" id="3.10.10.10">
    <property type="entry name" value="HIV Type 1 Reverse Transcriptase, subunit A, domain 1"/>
    <property type="match status" value="1"/>
</dbReference>
<evidence type="ECO:0000256" key="9">
    <source>
        <dbReference type="SAM" id="Coils"/>
    </source>
</evidence>
<evidence type="ECO:0000256" key="3">
    <source>
        <dbReference type="ARBA" id="ARBA00022695"/>
    </source>
</evidence>
<dbReference type="VEuPathDB" id="FungiDB:H257_18321"/>
<keyword evidence="7" id="KW-0378">Hydrolase</keyword>
<dbReference type="Gene3D" id="3.30.70.270">
    <property type="match status" value="2"/>
</dbReference>
<dbReference type="VEuPathDB" id="FungiDB:H257_10298"/>
<dbReference type="InterPro" id="IPR051320">
    <property type="entry name" value="Viral_Replic_Matur_Polypro"/>
</dbReference>
<dbReference type="InterPro" id="IPR041373">
    <property type="entry name" value="RT_RNaseH"/>
</dbReference>
<evidence type="ECO:0000256" key="8">
    <source>
        <dbReference type="ARBA" id="ARBA00022918"/>
    </source>
</evidence>
<dbReference type="PROSITE" id="PS50878">
    <property type="entry name" value="RT_POL"/>
    <property type="match status" value="1"/>
</dbReference>
<dbReference type="Pfam" id="PF00078">
    <property type="entry name" value="RVT_1"/>
    <property type="match status" value="1"/>
</dbReference>
<dbReference type="GO" id="GO:0004519">
    <property type="term" value="F:endonuclease activity"/>
    <property type="evidence" value="ECO:0007669"/>
    <property type="project" value="UniProtKB-KW"/>
</dbReference>
<dbReference type="PANTHER" id="PTHR33064">
    <property type="entry name" value="POL PROTEIN"/>
    <property type="match status" value="1"/>
</dbReference>
<dbReference type="InterPro" id="IPR001995">
    <property type="entry name" value="Peptidase_A2_cat"/>
</dbReference>
<sequence>MEQGSLPFTSNLARVTRTRSMETVVAVPLPPPNQAEMDELRMQSVERAAMTSSHFNQMTYEQLAQFHAQQEAMAKRMEDESSRQCAMAKAMEKNRLEQEESRAILLRQQEELVRQQNELKRAMAEQARVSEAHQEMLRQASDAMRQQNSKVEELNQNVRRDSERWGLFAEATNQRSPFPSGQAAPTSRMENLMGVQQVPLAPMYKGSTKRERREFMDEYLAYSRRVEVLNRGMGGTMFLMPLAACIDQKIVPRVCAHDFGKSFEEITENDWRDYFLSAREVQELDLDSVAKAMASLKMDTKIRDAESRVGRLLADFYDKLEQLDVAHLPEQEPKQSVKILTAAIRPSQLKATVERQLTREANKAYKSDVKLFCRWLVSLMDNFMLFESQLVAMDPKPEPNRPRQYGEKPRRQLPPKKADSGAPARAPAMTATSAPYARGCLKCGSEDHKVLKCPKCQPGEAQRLLDQRFKKPHVAAVAAPDKKTDKKTKFIGAAVAANDVVEARAHRTLDCDINGLKATTLLDSGADQSVLSPTFLSRLEETGNFTSPVRQLDDAMELGGFMEGMKLDVDRDVKLRLTFETAEGTLVIANLKCWVAAAPLQDGLGDLIVSRDVMAKLGYCPRSLLLNARRAQRVYDLDQLGGKDTPLMAAMKVVEAMEKIPSSPEEASLYPEEEQACFPQVTPDWSKENDQVVVRSKLKDKVSECRAAGCGEDFATALGALLLRYEDVFRLSLGRDPPVDVAPLRVTLKADAEPVRCKARRYSKEQRDFMAKHVEELQAAGLCYRNPRSKWCSAPLIVKKPEANDFRMTVDVRPVNAQTERIIWPMPMLEVILDHLAGASVFFTLDFFKGYWQFALDEASQEMFSFLTDTGVYTPTRVLMGGTDSVAYCQSSVQEMFQDELYRSLLIWLDDLLGYDKSKEGLLAALERVLAICESRGLKLNPKKCRFFETEARWCGRILSSEGVKHDPERIKALQDLKMPVTGQDLQQFICAMNWMRMSIPKYNVIVQPITDLLESVYKAAGGHTRQKVAEVVLADVGWNAEHVACLTSCKDALGRVVTLAHPKPERLICVFADASDLHWGGVVTQIPHDQVDRELDAQDHEPLMFLSGTFSGAAQRWAIVEKEAFSIVECLKRADYLLHKPGGFVLFTDHANLKFIFNPASVNAAIPKYTAAKLATG</sequence>
<name>A0A6A4Z9B8_APHAT</name>
<keyword evidence="5" id="KW-0064">Aspartyl protease</keyword>
<dbReference type="EMBL" id="VJMI01019513">
    <property type="protein sequence ID" value="KAF0707154.1"/>
    <property type="molecule type" value="Genomic_DNA"/>
</dbReference>
<feature type="compositionally biased region" description="Basic and acidic residues" evidence="10">
    <location>
        <begin position="395"/>
        <end position="410"/>
    </location>
</feature>
<dbReference type="GO" id="GO:0004190">
    <property type="term" value="F:aspartic-type endopeptidase activity"/>
    <property type="evidence" value="ECO:0007669"/>
    <property type="project" value="UniProtKB-KW"/>
</dbReference>